<feature type="binding site" evidence="19">
    <location>
        <position position="822"/>
    </location>
    <ligand>
        <name>ATP</name>
        <dbReference type="ChEBI" id="CHEBI:30616"/>
        <label>2</label>
    </ligand>
</feature>
<comment type="caution">
    <text evidence="19">Lacks conserved residue(s) required for the propagation of feature annotation.</text>
</comment>
<dbReference type="PROSITE" id="PS00867">
    <property type="entry name" value="CPSASE_2"/>
    <property type="match status" value="2"/>
</dbReference>
<comment type="catalytic activity">
    <reaction evidence="16 19">
        <text>hydrogencarbonate + L-glutamine + 2 ATP + H2O = carbamoyl phosphate + L-glutamate + 2 ADP + phosphate + 2 H(+)</text>
        <dbReference type="Rhea" id="RHEA:18633"/>
        <dbReference type="ChEBI" id="CHEBI:15377"/>
        <dbReference type="ChEBI" id="CHEBI:15378"/>
        <dbReference type="ChEBI" id="CHEBI:17544"/>
        <dbReference type="ChEBI" id="CHEBI:29985"/>
        <dbReference type="ChEBI" id="CHEBI:30616"/>
        <dbReference type="ChEBI" id="CHEBI:43474"/>
        <dbReference type="ChEBI" id="CHEBI:58228"/>
        <dbReference type="ChEBI" id="CHEBI:58359"/>
        <dbReference type="ChEBI" id="CHEBI:456216"/>
        <dbReference type="EC" id="6.3.5.5"/>
    </reaction>
</comment>
<dbReference type="GO" id="GO:0005737">
    <property type="term" value="C:cytoplasm"/>
    <property type="evidence" value="ECO:0007669"/>
    <property type="project" value="TreeGrafter"/>
</dbReference>
<feature type="binding site" evidence="19">
    <location>
        <position position="317"/>
    </location>
    <ligand>
        <name>Mn(2+)</name>
        <dbReference type="ChEBI" id="CHEBI:29035"/>
        <label>1</label>
    </ligand>
</feature>
<comment type="subunit">
    <text evidence="18 19">Composed of two chains; the small (or glutamine) chain promotes the hydrolysis of glutamine to ammonia, which is used by the large (or ammonia) chain to synthesize carbamoyl phosphate. Tetramer of heterodimers (alpha,beta)4.</text>
</comment>
<feature type="binding site" evidence="19">
    <location>
        <position position="194"/>
    </location>
    <ligand>
        <name>ATP</name>
        <dbReference type="ChEBI" id="CHEBI:30616"/>
        <label>1</label>
    </ligand>
</feature>
<comment type="function">
    <text evidence="17 19">Large subunit of the glutamine-dependent carbamoyl phosphate synthetase (CPSase). CPSase catalyzes the formation of carbamoyl phosphate from the ammonia moiety of glutamine, carbonate, and phosphate donated by ATP, constituting the first step of 2 biosynthetic pathways, one leading to arginine and/or urea and the other to pyrimidine nucleotides. The large subunit (synthetase) binds the substrates ammonia (free or transferred from glutamine from the small subunit), hydrogencarbonate and ATP and carries out an ATP-coupled ligase reaction, activating hydrogencarbonate by forming carboxy phosphate which reacts with ammonia to form carbamoyl phosphate.</text>
</comment>
<sequence length="1112" mass="121180">MPKRTDIHSILILGSGPIVIGQACEFDYAGAQACKVLRREGYRVILVNSNPATIMTDPEFADATYIEPLTVELIEKIIAKERPDALLPTVGAQTALNLATALEAQGILKQYGVQLIGANVGAIKLAEDRQLFKEAMEAHGLKCPQGATVSSVDEALALVGVNTSALPGDSPFLHAHFSLLKFPVLIRPSFTLGGSGGGVAYGEAELREKCARGLRESPVGQVLVEQSVLGWKEYELEVMRDCKDNFVVVCSIENLDPMGVHTGDSITVAPAMTLTDKELQRLRDMARIVMRAVGVETGGSNVQFAVNPDNGEALVIEMNPRVSRSSALASKATGFPIAKIAALLAVGYSLDEIPNDITKKTPASFEPSLDYVVVKVPRWAFEKFPGADPTLGPQMKSVGEVMAIGRTFKEALNKAVQGLEIGKIGITGEGIEAPASALEIEAQLAKPTAQRLFQTFDALRRGVTPERVHAATKFDPWFIEQFRQMIETERALAQHTLDSLPHTLLLRAKQEGFGDAYIAKLLRPGATGAVSWLHVRAKRRQLGIVPSFYRVDTCAAEFESHTPYLYSNYDGFDESEPQFQKPKIIILGGGPNRIGQGIEFDYCCVHACYALRDLGFEIIMINCNPETVSTDYDTADRLYFEPLTLEHVLNVWENESGITGAGVHRPRSLTPVLVQFGGQTPLNLAQALKDYGVPIWGTSPDAIALAEDRQKFAEVLRELDIPQPENGTARSLDEARRVAARIGYPVLVRPSYVLGGRAMGIVYGEEELQEYIEEATRVSPDAPVLIDRYLEDSFELDVDAVADGERVVVGGIMEQIEEAGVHSGDSACMMPPLKVSEYHLNIIRDYTERIGLRLGVKGLMNVQFAIKDEIVYVLEVNPRASRTTPFVSKATGVPLAKIAARIAAGQTLEEIGFLDEPKLDGFFVKEVVLPFNKFPSAFYQLGPEMRSTGEVMGHASTFGHAYAKAELGAGERLPSAGRVLLTVNDNDKPNIIKIARDLHRMGFELLGTRGTAEFLNRFGVPVIAVNKVSEGAPHVVDYIRRGEVHMVISTPLGQRAYTDGQAIRAAAIQHKVLLLTTLSAASAAVQAIRAMRAKDFKVRSLQAHHGITRSCL</sequence>
<dbReference type="SUPFAM" id="SSF52335">
    <property type="entry name" value="Methylglyoxal synthase-like"/>
    <property type="match status" value="1"/>
</dbReference>
<evidence type="ECO:0000256" key="3">
    <source>
        <dbReference type="ARBA" id="ARBA00005077"/>
    </source>
</evidence>
<dbReference type="NCBIfam" id="NF009455">
    <property type="entry name" value="PRK12815.1"/>
    <property type="match status" value="1"/>
</dbReference>
<feature type="binding site" evidence="19">
    <location>
        <position position="303"/>
    </location>
    <ligand>
        <name>Mn(2+)</name>
        <dbReference type="ChEBI" id="CHEBI:29035"/>
        <label>1</label>
    </ligand>
</feature>
<dbReference type="Gene3D" id="1.10.1030.10">
    <property type="entry name" value="Carbamoyl-phosphate synthetase, large subunit oligomerisation domain"/>
    <property type="match status" value="1"/>
</dbReference>
<feature type="binding site" evidence="19">
    <location>
        <position position="875"/>
    </location>
    <ligand>
        <name>Mn(2+)</name>
        <dbReference type="ChEBI" id="CHEBI:29035"/>
        <label>3</label>
    </ligand>
</feature>
<evidence type="ECO:0000256" key="5">
    <source>
        <dbReference type="ARBA" id="ARBA00022571"/>
    </source>
</evidence>
<feature type="binding site" evidence="19">
    <location>
        <position position="795"/>
    </location>
    <ligand>
        <name>ATP</name>
        <dbReference type="ChEBI" id="CHEBI:30616"/>
        <label>2</label>
    </ligand>
</feature>
<proteinExistence type="inferred from homology"/>
<dbReference type="NCBIfam" id="TIGR01369">
    <property type="entry name" value="CPSaseII_lrg"/>
    <property type="match status" value="1"/>
</dbReference>
<dbReference type="Pfam" id="PF02786">
    <property type="entry name" value="CPSase_L_D2"/>
    <property type="match status" value="2"/>
</dbReference>
<dbReference type="InterPro" id="IPR006275">
    <property type="entry name" value="CPSase_lsu"/>
</dbReference>
<dbReference type="FunFam" id="3.40.50.20:FF:000001">
    <property type="entry name" value="Carbamoyl-phosphate synthase large chain"/>
    <property type="match status" value="2"/>
</dbReference>
<evidence type="ECO:0000256" key="12">
    <source>
        <dbReference type="ARBA" id="ARBA00022842"/>
    </source>
</evidence>
<feature type="domain" description="ATP-grasp" evidence="20">
    <location>
        <begin position="713"/>
        <end position="904"/>
    </location>
</feature>
<feature type="binding site" evidence="19">
    <location>
        <position position="821"/>
    </location>
    <ligand>
        <name>ATP</name>
        <dbReference type="ChEBI" id="CHEBI:30616"/>
        <label>2</label>
    </ligand>
</feature>
<evidence type="ECO:0000256" key="1">
    <source>
        <dbReference type="ARBA" id="ARBA00001936"/>
    </source>
</evidence>
<evidence type="ECO:0000256" key="13">
    <source>
        <dbReference type="ARBA" id="ARBA00022975"/>
    </source>
</evidence>
<dbReference type="InterPro" id="IPR033937">
    <property type="entry name" value="MGS_CPS_CarB"/>
</dbReference>
<evidence type="ECO:0000256" key="16">
    <source>
        <dbReference type="ARBA" id="ARBA00048816"/>
    </source>
</evidence>
<feature type="binding site" evidence="19">
    <location>
        <position position="259"/>
    </location>
    <ligand>
        <name>ATP</name>
        <dbReference type="ChEBI" id="CHEBI:30616"/>
        <label>1</label>
    </ligand>
</feature>
<dbReference type="UniPathway" id="UPA00070">
    <property type="reaction ID" value="UER00115"/>
</dbReference>
<comment type="similarity">
    <text evidence="4 19">Belongs to the CarB family.</text>
</comment>
<dbReference type="Pfam" id="PF02142">
    <property type="entry name" value="MGS"/>
    <property type="match status" value="1"/>
</dbReference>
<name>A0A2M8QB65_9CHLR</name>
<dbReference type="Proteomes" id="UP000230790">
    <property type="component" value="Unassembled WGS sequence"/>
</dbReference>
<evidence type="ECO:0000256" key="11">
    <source>
        <dbReference type="ARBA" id="ARBA00022840"/>
    </source>
</evidence>
<feature type="region of interest" description="Allosteric domain" evidence="19">
    <location>
        <begin position="971"/>
        <end position="1112"/>
    </location>
</feature>
<feature type="binding site" evidence="19">
    <location>
        <position position="820"/>
    </location>
    <ligand>
        <name>ATP</name>
        <dbReference type="ChEBI" id="CHEBI:30616"/>
        <label>2</label>
    </ligand>
</feature>
<keyword evidence="9 19" id="KW-0677">Repeat</keyword>
<keyword evidence="14" id="KW-0464">Manganese</keyword>
<feature type="binding site" evidence="19">
    <location>
        <position position="226"/>
    </location>
    <ligand>
        <name>ATP</name>
        <dbReference type="ChEBI" id="CHEBI:30616"/>
        <label>1</label>
    </ligand>
</feature>
<dbReference type="NCBIfam" id="NF003671">
    <property type="entry name" value="PRK05294.1"/>
    <property type="match status" value="1"/>
</dbReference>
<feature type="binding site" evidence="19">
    <location>
        <position position="303"/>
    </location>
    <ligand>
        <name>Mg(2+)</name>
        <dbReference type="ChEBI" id="CHEBI:18420"/>
        <label>1</label>
    </ligand>
</feature>
<evidence type="ECO:0000256" key="7">
    <source>
        <dbReference type="ARBA" id="ARBA00022605"/>
    </source>
</evidence>
<keyword evidence="7 19" id="KW-0028">Amino-acid biosynthesis</keyword>
<keyword evidence="5 19" id="KW-0055">Arginine biosynthesis</keyword>
<comment type="caution">
    <text evidence="22">The sequence shown here is derived from an EMBL/GenBank/DDBJ whole genome shotgun (WGS) entry which is preliminary data.</text>
</comment>
<dbReference type="UniPathway" id="UPA00068">
    <property type="reaction ID" value="UER00171"/>
</dbReference>
<evidence type="ECO:0000256" key="8">
    <source>
        <dbReference type="ARBA" id="ARBA00022723"/>
    </source>
</evidence>
<dbReference type="SUPFAM" id="SSF52440">
    <property type="entry name" value="PreATP-grasp domain"/>
    <property type="match status" value="2"/>
</dbReference>
<evidence type="ECO:0000259" key="21">
    <source>
        <dbReference type="PROSITE" id="PS51855"/>
    </source>
</evidence>
<feature type="binding site" evidence="19">
    <location>
        <position position="319"/>
    </location>
    <ligand>
        <name>Mn(2+)</name>
        <dbReference type="ChEBI" id="CHEBI:29035"/>
        <label>2</label>
    </ligand>
</feature>
<feature type="binding site" evidence="19">
    <location>
        <position position="875"/>
    </location>
    <ligand>
        <name>Mg(2+)</name>
        <dbReference type="ChEBI" id="CHEBI:18420"/>
        <label>4</label>
    </ligand>
</feature>
<dbReference type="GO" id="GO:0004087">
    <property type="term" value="F:carbamoyl-phosphate synthase (ammonia) activity"/>
    <property type="evidence" value="ECO:0007669"/>
    <property type="project" value="UniProtKB-EC"/>
</dbReference>
<feature type="binding site" evidence="19">
    <location>
        <position position="875"/>
    </location>
    <ligand>
        <name>ATP</name>
        <dbReference type="ChEBI" id="CHEBI:30616"/>
        <label>2</label>
    </ligand>
</feature>
<dbReference type="InterPro" id="IPR011761">
    <property type="entry name" value="ATP-grasp"/>
</dbReference>
<dbReference type="FunFam" id="1.10.1030.10:FF:000002">
    <property type="entry name" value="Carbamoyl-phosphate synthase large chain"/>
    <property type="match status" value="1"/>
</dbReference>
<feature type="binding site" evidence="19">
    <location>
        <position position="187"/>
    </location>
    <ligand>
        <name>ATP</name>
        <dbReference type="ChEBI" id="CHEBI:30616"/>
        <label>1</label>
    </ligand>
</feature>
<keyword evidence="13 19" id="KW-0665">Pyrimidine biosynthesis</keyword>
<evidence type="ECO:0000256" key="9">
    <source>
        <dbReference type="ARBA" id="ARBA00022737"/>
    </source>
</evidence>
<evidence type="ECO:0000259" key="20">
    <source>
        <dbReference type="PROSITE" id="PS50975"/>
    </source>
</evidence>
<dbReference type="GO" id="GO:0006541">
    <property type="term" value="P:glutamine metabolic process"/>
    <property type="evidence" value="ECO:0007669"/>
    <property type="project" value="TreeGrafter"/>
</dbReference>
<feature type="binding site" evidence="19">
    <location>
        <position position="317"/>
    </location>
    <ligand>
        <name>Mg(2+)</name>
        <dbReference type="ChEBI" id="CHEBI:18420"/>
        <label>2</label>
    </ligand>
</feature>
<dbReference type="Gene3D" id="3.40.50.1380">
    <property type="entry name" value="Methylglyoxal synthase-like domain"/>
    <property type="match status" value="1"/>
</dbReference>
<reference evidence="22 23" key="1">
    <citation type="submission" date="2017-11" db="EMBL/GenBank/DDBJ databases">
        <title>Evolution of Phototrophy in the Chloroflexi Phylum Driven by Horizontal Gene Transfer.</title>
        <authorList>
            <person name="Ward L.M."/>
            <person name="Hemp J."/>
            <person name="Shih P.M."/>
            <person name="Mcglynn S.E."/>
            <person name="Fischer W."/>
        </authorList>
    </citation>
    <scope>NUCLEOTIDE SEQUENCE [LARGE SCALE GENOMIC DNA]</scope>
    <source>
        <strain evidence="22">JP3_7</strain>
    </source>
</reference>
<comment type="cofactor">
    <cofactor evidence="19">
        <name>Mg(2+)</name>
        <dbReference type="ChEBI" id="CHEBI:18420"/>
    </cofactor>
    <cofactor evidence="19">
        <name>Mn(2+)</name>
        <dbReference type="ChEBI" id="CHEBI:29035"/>
    </cofactor>
    <text evidence="19">Binds 4 Mg(2+) or Mn(2+) ions per subunit.</text>
</comment>
<dbReference type="GO" id="GO:0004088">
    <property type="term" value="F:carbamoyl-phosphate synthase (glutamine-hydrolyzing) activity"/>
    <property type="evidence" value="ECO:0007669"/>
    <property type="project" value="UniProtKB-UniRule"/>
</dbReference>
<dbReference type="InterPro" id="IPR005479">
    <property type="entry name" value="CPAse_ATP-bd"/>
</dbReference>
<dbReference type="GO" id="GO:0006526">
    <property type="term" value="P:L-arginine biosynthetic process"/>
    <property type="evidence" value="ECO:0007669"/>
    <property type="project" value="UniProtKB-UniRule"/>
</dbReference>
<dbReference type="InterPro" id="IPR016185">
    <property type="entry name" value="PreATP-grasp_dom_sf"/>
</dbReference>
<gene>
    <name evidence="19 22" type="primary">carB</name>
    <name evidence="22" type="ORF">CUN48_10715</name>
</gene>
<dbReference type="CDD" id="cd01424">
    <property type="entry name" value="MGS_CPS_II"/>
    <property type="match status" value="1"/>
</dbReference>
<comment type="pathway">
    <text evidence="2 19">Pyrimidine metabolism; UMP biosynthesis via de novo pathway; (S)-dihydroorotate from bicarbonate: step 1/3.</text>
</comment>
<feature type="domain" description="MGS-like" evidence="21">
    <location>
        <begin position="971"/>
        <end position="1112"/>
    </location>
</feature>
<dbReference type="GO" id="GO:0005524">
    <property type="term" value="F:ATP binding"/>
    <property type="evidence" value="ECO:0007669"/>
    <property type="project" value="UniProtKB-UniRule"/>
</dbReference>
<feature type="binding site" evidence="19">
    <location>
        <position position="260"/>
    </location>
    <ligand>
        <name>ATP</name>
        <dbReference type="ChEBI" id="CHEBI:30616"/>
        <label>1</label>
    </ligand>
</feature>
<feature type="binding site" evidence="19">
    <location>
        <position position="749"/>
    </location>
    <ligand>
        <name>ATP</name>
        <dbReference type="ChEBI" id="CHEBI:30616"/>
        <label>2</label>
    </ligand>
</feature>
<feature type="binding site" evidence="19">
    <location>
        <position position="317"/>
    </location>
    <ligand>
        <name>ATP</name>
        <dbReference type="ChEBI" id="CHEBI:30616"/>
        <label>1</label>
    </ligand>
</feature>
<dbReference type="SUPFAM" id="SSF56059">
    <property type="entry name" value="Glutathione synthetase ATP-binding domain-like"/>
    <property type="match status" value="2"/>
</dbReference>
<keyword evidence="10 19" id="KW-0547">Nucleotide-binding</keyword>
<feature type="binding site" evidence="19">
    <location>
        <position position="233"/>
    </location>
    <ligand>
        <name>ATP</name>
        <dbReference type="ChEBI" id="CHEBI:30616"/>
        <label>1</label>
    </ligand>
</feature>
<evidence type="ECO:0000256" key="15">
    <source>
        <dbReference type="ARBA" id="ARBA00047359"/>
    </source>
</evidence>
<dbReference type="FunFam" id="3.30.470.20:FF:000013">
    <property type="entry name" value="Carbamoyl-phosphate synthase large chain"/>
    <property type="match status" value="1"/>
</dbReference>
<dbReference type="PROSITE" id="PS00866">
    <property type="entry name" value="CPSASE_1"/>
    <property type="match status" value="2"/>
</dbReference>
<feature type="binding site" evidence="19">
    <location>
        <position position="129"/>
    </location>
    <ligand>
        <name>ATP</name>
        <dbReference type="ChEBI" id="CHEBI:30616"/>
        <label>1</label>
    </ligand>
</feature>
<feature type="binding site" evidence="19">
    <location>
        <position position="788"/>
    </location>
    <ligand>
        <name>ATP</name>
        <dbReference type="ChEBI" id="CHEBI:30616"/>
        <label>2</label>
    </ligand>
</feature>
<evidence type="ECO:0000256" key="10">
    <source>
        <dbReference type="ARBA" id="ARBA00022741"/>
    </source>
</evidence>
<dbReference type="AlphaFoldDB" id="A0A2M8QB65"/>
<dbReference type="Gene3D" id="3.40.50.20">
    <property type="match status" value="2"/>
</dbReference>
<evidence type="ECO:0000256" key="19">
    <source>
        <dbReference type="HAMAP-Rule" id="MF_01210"/>
    </source>
</evidence>
<feature type="binding site" evidence="19">
    <location>
        <position position="228"/>
    </location>
    <ligand>
        <name>ATP</name>
        <dbReference type="ChEBI" id="CHEBI:30616"/>
        <label>1</label>
    </ligand>
</feature>
<dbReference type="PROSITE" id="PS51855">
    <property type="entry name" value="MGS"/>
    <property type="match status" value="1"/>
</dbReference>
<feature type="binding site" evidence="19">
    <location>
        <position position="875"/>
    </location>
    <ligand>
        <name>Mg(2+)</name>
        <dbReference type="ChEBI" id="CHEBI:18420"/>
        <label>3</label>
    </ligand>
</feature>
<evidence type="ECO:0000313" key="22">
    <source>
        <dbReference type="EMBL" id="PJF47041.1"/>
    </source>
</evidence>
<keyword evidence="11 19" id="KW-0067">ATP-binding</keyword>
<protein>
    <recommendedName>
        <fullName evidence="19">Carbamoyl phosphate synthase large chain</fullName>
        <ecNumber evidence="19">6.3.4.16</ecNumber>
        <ecNumber evidence="19">6.3.5.5</ecNumber>
    </recommendedName>
    <alternativeName>
        <fullName evidence="19">Carbamoyl phosphate synthetase ammonia chain</fullName>
    </alternativeName>
</protein>
<dbReference type="InterPro" id="IPR005483">
    <property type="entry name" value="CPSase_dom"/>
</dbReference>
<dbReference type="PRINTS" id="PR00098">
    <property type="entry name" value="CPSASE"/>
</dbReference>
<dbReference type="FunFam" id="3.30.1490.20:FF:000001">
    <property type="entry name" value="Carbamoyl-phosphate synthase large chain"/>
    <property type="match status" value="1"/>
</dbReference>
<dbReference type="SMART" id="SM00851">
    <property type="entry name" value="MGS"/>
    <property type="match status" value="1"/>
</dbReference>
<feature type="binding site" evidence="19">
    <location>
        <position position="823"/>
    </location>
    <ligand>
        <name>ATP</name>
        <dbReference type="ChEBI" id="CHEBI:30616"/>
        <label>2</label>
    </ligand>
</feature>
<dbReference type="PROSITE" id="PS50975">
    <property type="entry name" value="ATP_GRASP"/>
    <property type="match status" value="2"/>
</dbReference>
<dbReference type="PROSITE" id="PS51257">
    <property type="entry name" value="PROKAR_LIPOPROTEIN"/>
    <property type="match status" value="1"/>
</dbReference>
<dbReference type="EMBL" id="PGTN01000072">
    <property type="protein sequence ID" value="PJF47041.1"/>
    <property type="molecule type" value="Genomic_DNA"/>
</dbReference>
<dbReference type="Pfam" id="PF02787">
    <property type="entry name" value="CPSase_L_D3"/>
    <property type="match status" value="1"/>
</dbReference>
<evidence type="ECO:0000256" key="6">
    <source>
        <dbReference type="ARBA" id="ARBA00022598"/>
    </source>
</evidence>
<feature type="binding site" evidence="19">
    <location>
        <position position="863"/>
    </location>
    <ligand>
        <name>Mn(2+)</name>
        <dbReference type="ChEBI" id="CHEBI:29035"/>
        <label>3</label>
    </ligand>
</feature>
<keyword evidence="12" id="KW-0460">Magnesium</keyword>
<dbReference type="InterPro" id="IPR005480">
    <property type="entry name" value="CPSase_lsu_oligo"/>
</dbReference>
<dbReference type="EC" id="6.3.4.16" evidence="19"/>
<feature type="binding site" evidence="19">
    <location>
        <position position="319"/>
    </location>
    <ligand>
        <name>Mg(2+)</name>
        <dbReference type="ChEBI" id="CHEBI:18420"/>
        <label>2</label>
    </ligand>
</feature>
<feature type="binding site" evidence="19">
    <location>
        <position position="863"/>
    </location>
    <ligand>
        <name>Mg(2+)</name>
        <dbReference type="ChEBI" id="CHEBI:18420"/>
        <label>3</label>
    </ligand>
</feature>
<dbReference type="SMART" id="SM01096">
    <property type="entry name" value="CPSase_L_D3"/>
    <property type="match status" value="1"/>
</dbReference>
<feature type="binding site" evidence="19">
    <location>
        <position position="877"/>
    </location>
    <ligand>
        <name>Mg(2+)</name>
        <dbReference type="ChEBI" id="CHEBI:18420"/>
        <label>4</label>
    </ligand>
</feature>
<evidence type="ECO:0000256" key="4">
    <source>
        <dbReference type="ARBA" id="ARBA00009799"/>
    </source>
</evidence>
<dbReference type="InterPro" id="IPR011607">
    <property type="entry name" value="MGS-like_dom"/>
</dbReference>
<dbReference type="EC" id="6.3.5.5" evidence="19"/>
<dbReference type="SUPFAM" id="SSF48108">
    <property type="entry name" value="Carbamoyl phosphate synthetase, large subunit connection domain"/>
    <property type="match status" value="1"/>
</dbReference>
<evidence type="ECO:0000256" key="2">
    <source>
        <dbReference type="ARBA" id="ARBA00004812"/>
    </source>
</evidence>
<dbReference type="PANTHER" id="PTHR11405">
    <property type="entry name" value="CARBAMOYLTRANSFERASE FAMILY MEMBER"/>
    <property type="match status" value="1"/>
</dbReference>
<evidence type="ECO:0000256" key="18">
    <source>
        <dbReference type="ARBA" id="ARBA00062056"/>
    </source>
</evidence>
<dbReference type="FunFam" id="3.30.470.20:FF:000007">
    <property type="entry name" value="Carbamoyl-phosphate synthase large chain"/>
    <property type="match status" value="1"/>
</dbReference>
<evidence type="ECO:0000256" key="14">
    <source>
        <dbReference type="ARBA" id="ARBA00023211"/>
    </source>
</evidence>
<dbReference type="GO" id="GO:0044205">
    <property type="term" value="P:'de novo' UMP biosynthetic process"/>
    <property type="evidence" value="ECO:0007669"/>
    <property type="project" value="UniProtKB-UniRule"/>
</dbReference>
<dbReference type="PANTHER" id="PTHR11405:SF53">
    <property type="entry name" value="CARBAMOYL-PHOSPHATE SYNTHASE [AMMONIA], MITOCHONDRIAL"/>
    <property type="match status" value="1"/>
</dbReference>
<feature type="binding site" evidence="19">
    <location>
        <position position="790"/>
    </location>
    <ligand>
        <name>ATP</name>
        <dbReference type="ChEBI" id="CHEBI:30616"/>
        <label>2</label>
    </ligand>
</feature>
<feature type="binding site" evidence="19">
    <location>
        <position position="877"/>
    </location>
    <ligand>
        <name>Mn(2+)</name>
        <dbReference type="ChEBI" id="CHEBI:29035"/>
        <label>4</label>
    </ligand>
</feature>
<keyword evidence="8" id="KW-0479">Metal-binding</keyword>
<feature type="binding site" evidence="19">
    <location>
        <position position="261"/>
    </location>
    <ligand>
        <name>ATP</name>
        <dbReference type="ChEBI" id="CHEBI:30616"/>
        <label>1</label>
    </ligand>
</feature>
<feature type="binding site" evidence="19">
    <location>
        <position position="193"/>
    </location>
    <ligand>
        <name>ATP</name>
        <dbReference type="ChEBI" id="CHEBI:30616"/>
        <label>1</label>
    </ligand>
</feature>
<dbReference type="InterPro" id="IPR036897">
    <property type="entry name" value="CarbamoylP_synth_lsu_oligo_sf"/>
</dbReference>
<comment type="catalytic activity">
    <reaction evidence="15 19">
        <text>hydrogencarbonate + NH4(+) + 2 ATP = carbamoyl phosphate + 2 ADP + phosphate + 2 H(+)</text>
        <dbReference type="Rhea" id="RHEA:18029"/>
        <dbReference type="ChEBI" id="CHEBI:15378"/>
        <dbReference type="ChEBI" id="CHEBI:17544"/>
        <dbReference type="ChEBI" id="CHEBI:28938"/>
        <dbReference type="ChEBI" id="CHEBI:30616"/>
        <dbReference type="ChEBI" id="CHEBI:43474"/>
        <dbReference type="ChEBI" id="CHEBI:58228"/>
        <dbReference type="ChEBI" id="CHEBI:456216"/>
        <dbReference type="EC" id="6.3.4.16"/>
    </reaction>
</comment>
<feature type="region of interest" description="Carboxyphosphate synthetic domain" evidence="19">
    <location>
        <begin position="1"/>
        <end position="420"/>
    </location>
</feature>
<organism evidence="22 23">
    <name type="scientific">Candidatus Thermofonsia Clade 3 bacterium</name>
    <dbReference type="NCBI Taxonomy" id="2364212"/>
    <lineage>
        <taxon>Bacteria</taxon>
        <taxon>Bacillati</taxon>
        <taxon>Chloroflexota</taxon>
        <taxon>Candidatus Thermofontia</taxon>
        <taxon>Candidatus Thermofonsia Clade 3</taxon>
    </lineage>
</organism>
<dbReference type="Gene3D" id="3.30.470.20">
    <property type="entry name" value="ATP-grasp fold, B domain"/>
    <property type="match status" value="2"/>
</dbReference>
<evidence type="ECO:0000313" key="23">
    <source>
        <dbReference type="Proteomes" id="UP000230790"/>
    </source>
</evidence>
<dbReference type="InterPro" id="IPR058047">
    <property type="entry name" value="CPSase_preATP-grasp"/>
</dbReference>
<evidence type="ECO:0000256" key="17">
    <source>
        <dbReference type="ARBA" id="ARBA00057223"/>
    </source>
</evidence>
<comment type="pathway">
    <text evidence="3 19">Amino-acid biosynthesis; L-arginine biosynthesis; carbamoyl phosphate from bicarbonate: step 1/1.</text>
</comment>
<dbReference type="GO" id="GO:0046872">
    <property type="term" value="F:metal ion binding"/>
    <property type="evidence" value="ECO:0007669"/>
    <property type="project" value="UniProtKB-KW"/>
</dbReference>
<dbReference type="InterPro" id="IPR036914">
    <property type="entry name" value="MGS-like_dom_sf"/>
</dbReference>
<feature type="binding site" evidence="19">
    <location>
        <position position="863"/>
    </location>
    <ligand>
        <name>ATP</name>
        <dbReference type="ChEBI" id="CHEBI:30616"/>
        <label>2</label>
    </ligand>
</feature>
<feature type="domain" description="ATP-grasp" evidence="20">
    <location>
        <begin position="133"/>
        <end position="346"/>
    </location>
</feature>
<dbReference type="HAMAP" id="MF_01210_B">
    <property type="entry name" value="CPSase_L_chain_B"/>
    <property type="match status" value="1"/>
</dbReference>
<feature type="binding site" evidence="19">
    <location>
        <position position="875"/>
    </location>
    <ligand>
        <name>Mn(2+)</name>
        <dbReference type="ChEBI" id="CHEBI:29035"/>
        <label>4</label>
    </ligand>
</feature>
<feature type="binding site" evidence="19">
    <location>
        <position position="303"/>
    </location>
    <ligand>
        <name>ATP</name>
        <dbReference type="ChEBI" id="CHEBI:30616"/>
        <label>1</label>
    </ligand>
</feature>
<feature type="binding site" evidence="19">
    <location>
        <position position="317"/>
    </location>
    <ligand>
        <name>Mn(2+)</name>
        <dbReference type="ChEBI" id="CHEBI:29035"/>
        <label>2</label>
    </ligand>
</feature>
<keyword evidence="6 19" id="KW-0436">Ligase</keyword>
<dbReference type="Pfam" id="PF25596">
    <property type="entry name" value="CPSase_L_D1"/>
    <property type="match status" value="2"/>
</dbReference>
<comment type="cofactor">
    <cofactor evidence="1">
        <name>Mn(2+)</name>
        <dbReference type="ChEBI" id="CHEBI:29035"/>
    </cofactor>
</comment>
<feature type="binding site" evidence="19">
    <location>
        <position position="317"/>
    </location>
    <ligand>
        <name>Mg(2+)</name>
        <dbReference type="ChEBI" id="CHEBI:18420"/>
        <label>1</label>
    </ligand>
</feature>
<comment type="domain">
    <text evidence="19">The large subunit is composed of 2 ATP-grasp domains that are involved in binding the 2 ATP molecules needed for carbamoyl phosphate synthesis. The N-terminal ATP-grasp domain (referred to as the carboxyphosphate synthetic component) catalyzes the ATP-dependent phosphorylation of hydrogencarbonate to carboxyphosphate and the subsequent nucleophilic attack by ammonia to form a carbamate intermediate. The C-terminal ATP-grasp domain (referred to as the carbamoyl phosphate synthetic component) then catalyzes the phosphorylation of carbamate with the second ATP to form the end product carbamoyl phosphate. The reactive and unstable enzyme intermediates are sequentially channeled from one active site to the next through the interior of the protein over a distance of at least 96 A.</text>
</comment>
<accession>A0A2M8QB65</accession>